<dbReference type="PIRSF" id="PIRSF006483">
    <property type="entry name" value="Membrane_protein_YitT"/>
    <property type="match status" value="1"/>
</dbReference>
<gene>
    <name evidence="8" type="ORF">NK118_10470</name>
</gene>
<accession>A0ABT1EJH8</accession>
<sequence length="280" mass="30395">MLKKIKYFLLLTAATIITAVGVYFFKFPNNFTFGGITGLAVLVTKYTAMSASDFTLIANILLLIVGALVIGRKFGLATTYCTLLLSALLSLFEKTMPMTGPMTDQPILELAFALALPSVGSAILFNVGASTGGTDVIAMILKKYTSINIGKALLATDMIMTLLTFFVFDITTGLFSTLGLFLRSSLIDTFIESLNLAKYFTVVTGNPSPICDFIRDELHRGATIIEAQGAFSGKEKYMIMTALSRSQAVKLRNYVKEHDPQAFILITNTSEIIGKGFHSV</sequence>
<keyword evidence="9" id="KW-1185">Reference proteome</keyword>
<dbReference type="CDD" id="cd16380">
    <property type="entry name" value="YitT_C"/>
    <property type="match status" value="1"/>
</dbReference>
<dbReference type="EMBL" id="JAMZFV010000016">
    <property type="protein sequence ID" value="MCP1110676.1"/>
    <property type="molecule type" value="Genomic_DNA"/>
</dbReference>
<dbReference type="Pfam" id="PF10035">
    <property type="entry name" value="DUF2179"/>
    <property type="match status" value="1"/>
</dbReference>
<comment type="subcellular location">
    <subcellularLocation>
        <location evidence="1">Cell membrane</location>
        <topology evidence="1">Multi-pass membrane protein</topology>
    </subcellularLocation>
</comment>
<evidence type="ECO:0000313" key="8">
    <source>
        <dbReference type="EMBL" id="MCP1110676.1"/>
    </source>
</evidence>
<evidence type="ECO:0000313" key="9">
    <source>
        <dbReference type="Proteomes" id="UP001523565"/>
    </source>
</evidence>
<feature type="transmembrane region" description="Helical" evidence="6">
    <location>
        <begin position="112"/>
        <end position="141"/>
    </location>
</feature>
<dbReference type="InterPro" id="IPR003740">
    <property type="entry name" value="YitT"/>
</dbReference>
<dbReference type="RefSeq" id="WP_262069557.1">
    <property type="nucleotide sequence ID" value="NZ_JAMXOC010000016.1"/>
</dbReference>
<evidence type="ECO:0000256" key="4">
    <source>
        <dbReference type="ARBA" id="ARBA00022989"/>
    </source>
</evidence>
<reference evidence="8 9" key="1">
    <citation type="journal article" date="2022" name="Genome Biol. Evol.">
        <title>Host diet, physiology and behaviors set the stage for Lachnospiraceae cladogenesis.</title>
        <authorList>
            <person name="Vera-Ponce De Leon A."/>
            <person name="Schneider M."/>
            <person name="Jahnes B.C."/>
            <person name="Sadowski V."/>
            <person name="Camuy-Velez L.A."/>
            <person name="Duan J."/>
            <person name="Sabree Z.L."/>
        </authorList>
    </citation>
    <scope>NUCLEOTIDE SEQUENCE [LARGE SCALE GENOMIC DNA]</scope>
    <source>
        <strain evidence="8 9">PAL227</strain>
    </source>
</reference>
<dbReference type="Pfam" id="PF02588">
    <property type="entry name" value="YitT_membrane"/>
    <property type="match status" value="1"/>
</dbReference>
<feature type="domain" description="DUF2179" evidence="7">
    <location>
        <begin position="220"/>
        <end position="274"/>
    </location>
</feature>
<evidence type="ECO:0000256" key="1">
    <source>
        <dbReference type="ARBA" id="ARBA00004651"/>
    </source>
</evidence>
<comment type="caution">
    <text evidence="8">The sequence shown here is derived from an EMBL/GenBank/DDBJ whole genome shotgun (WGS) entry which is preliminary data.</text>
</comment>
<proteinExistence type="predicted"/>
<keyword evidence="3 6" id="KW-0812">Transmembrane</keyword>
<dbReference type="Gene3D" id="3.30.70.120">
    <property type="match status" value="1"/>
</dbReference>
<keyword evidence="5 6" id="KW-0472">Membrane</keyword>
<feature type="transmembrane region" description="Helical" evidence="6">
    <location>
        <begin position="7"/>
        <end position="26"/>
    </location>
</feature>
<evidence type="ECO:0000256" key="2">
    <source>
        <dbReference type="ARBA" id="ARBA00022475"/>
    </source>
</evidence>
<name>A0ABT1EJH8_9FIRM</name>
<dbReference type="InterPro" id="IPR051461">
    <property type="entry name" value="UPF0750_membrane"/>
</dbReference>
<evidence type="ECO:0000256" key="3">
    <source>
        <dbReference type="ARBA" id="ARBA00022692"/>
    </source>
</evidence>
<protein>
    <submittedName>
        <fullName evidence="8">YitT family protein</fullName>
    </submittedName>
</protein>
<dbReference type="InterPro" id="IPR019264">
    <property type="entry name" value="DUF2179"/>
</dbReference>
<evidence type="ECO:0000259" key="7">
    <source>
        <dbReference type="Pfam" id="PF10035"/>
    </source>
</evidence>
<feature type="transmembrane region" description="Helical" evidence="6">
    <location>
        <begin position="46"/>
        <end position="69"/>
    </location>
</feature>
<keyword evidence="4 6" id="KW-1133">Transmembrane helix</keyword>
<dbReference type="InterPro" id="IPR015867">
    <property type="entry name" value="N-reg_PII/ATP_PRibTrfase_C"/>
</dbReference>
<dbReference type="PANTHER" id="PTHR33545">
    <property type="entry name" value="UPF0750 MEMBRANE PROTEIN YITT-RELATED"/>
    <property type="match status" value="1"/>
</dbReference>
<keyword evidence="2" id="KW-1003">Cell membrane</keyword>
<dbReference type="PANTHER" id="PTHR33545:SF9">
    <property type="entry name" value="UPF0750 MEMBRANE PROTEIN YITE"/>
    <property type="match status" value="1"/>
</dbReference>
<dbReference type="Proteomes" id="UP001523565">
    <property type="component" value="Unassembled WGS sequence"/>
</dbReference>
<feature type="transmembrane region" description="Helical" evidence="6">
    <location>
        <begin position="74"/>
        <end position="92"/>
    </location>
</feature>
<organism evidence="8 9">
    <name type="scientific">Ohessyouella blattaphilus</name>
    <dbReference type="NCBI Taxonomy" id="2949333"/>
    <lineage>
        <taxon>Bacteria</taxon>
        <taxon>Bacillati</taxon>
        <taxon>Bacillota</taxon>
        <taxon>Clostridia</taxon>
        <taxon>Lachnospirales</taxon>
        <taxon>Lachnospiraceae</taxon>
        <taxon>Ohessyouella</taxon>
    </lineage>
</organism>
<evidence type="ECO:0000256" key="6">
    <source>
        <dbReference type="SAM" id="Phobius"/>
    </source>
</evidence>
<evidence type="ECO:0000256" key="5">
    <source>
        <dbReference type="ARBA" id="ARBA00023136"/>
    </source>
</evidence>